<dbReference type="SUPFAM" id="SSF63829">
    <property type="entry name" value="Calcium-dependent phosphotriesterase"/>
    <property type="match status" value="1"/>
</dbReference>
<evidence type="ECO:0000313" key="2">
    <source>
        <dbReference type="EMBL" id="MCZ9305521.1"/>
    </source>
</evidence>
<reference evidence="2" key="1">
    <citation type="submission" date="2022-02" db="EMBL/GenBank/DDBJ databases">
        <title>Corynebacterium sp. from urogenital microbiome.</title>
        <authorList>
            <person name="Cappelli E.A."/>
            <person name="Ribeiro T.G."/>
            <person name="Peixe L."/>
        </authorList>
    </citation>
    <scope>NUCLEOTIDE SEQUENCE</scope>
    <source>
        <strain evidence="2">C9Ua_112</strain>
    </source>
</reference>
<feature type="signal peptide" evidence="1">
    <location>
        <begin position="1"/>
        <end position="22"/>
    </location>
</feature>
<dbReference type="Proteomes" id="UP001146505">
    <property type="component" value="Unassembled WGS sequence"/>
</dbReference>
<protein>
    <submittedName>
        <fullName evidence="2">Glutaminyl-peptide cyclotransferase</fullName>
    </submittedName>
</protein>
<dbReference type="PANTHER" id="PTHR31270:SF1">
    <property type="entry name" value="GLUTAMINYL-PEPTIDE CYCLOTRANSFERASE"/>
    <property type="match status" value="1"/>
</dbReference>
<name>A0A9X3M852_9CORY</name>
<keyword evidence="1" id="KW-0732">Signal</keyword>
<comment type="caution">
    <text evidence="2">The sequence shown here is derived from an EMBL/GenBank/DDBJ whole genome shotgun (WGS) entry which is preliminary data.</text>
</comment>
<dbReference type="RefSeq" id="WP_051879548.1">
    <property type="nucleotide sequence ID" value="NZ_CP180526.1"/>
</dbReference>
<dbReference type="EMBL" id="JAKMUV010000010">
    <property type="protein sequence ID" value="MCZ9305521.1"/>
    <property type="molecule type" value="Genomic_DNA"/>
</dbReference>
<dbReference type="Pfam" id="PF05096">
    <property type="entry name" value="Glu_cyclase_2"/>
    <property type="match status" value="1"/>
</dbReference>
<dbReference type="PANTHER" id="PTHR31270">
    <property type="entry name" value="GLUTAMINYL-PEPTIDE CYCLOTRANSFERASE"/>
    <property type="match status" value="1"/>
</dbReference>
<dbReference type="GeneID" id="301813553"/>
<keyword evidence="3" id="KW-1185">Reference proteome</keyword>
<gene>
    <name evidence="2" type="ORF">L8U58_08305</name>
</gene>
<evidence type="ECO:0000313" key="3">
    <source>
        <dbReference type="Proteomes" id="UP001146505"/>
    </source>
</evidence>
<proteinExistence type="predicted"/>
<sequence>MSTQVVAAVGAAALACALSACGSDDGASPIKQGDTSEQYGNAPLLEATVEKVHPWDKSAFTQGLETAEDGRLLVGTGLRGESRIYYTDLEGQKGSEQKLSDNFFGEGVAIHGDTVWQLTWQEHTAIKRDARTLEETGRADYETEGWGLCSQQDRLVMSDGSGTLTFRDPETFDKTGSVDVPGTDQLNELECTEDGKVWANVWQTNTILEIDPEDGKVTHVVDTSGLFPAAKRDGADVLNGIAVVPNSTPEDHRFYLTGKLWDEMYEVRFKEPQA</sequence>
<accession>A0A9X3M852</accession>
<dbReference type="AlphaFoldDB" id="A0A9X3M852"/>
<dbReference type="GO" id="GO:0016603">
    <property type="term" value="F:glutaminyl-peptide cyclotransferase activity"/>
    <property type="evidence" value="ECO:0007669"/>
    <property type="project" value="InterPro"/>
</dbReference>
<evidence type="ECO:0000256" key="1">
    <source>
        <dbReference type="SAM" id="SignalP"/>
    </source>
</evidence>
<dbReference type="InterPro" id="IPR007788">
    <property type="entry name" value="QCT"/>
</dbReference>
<feature type="chain" id="PRO_5040962754" evidence="1">
    <location>
        <begin position="23"/>
        <end position="274"/>
    </location>
</feature>
<organism evidence="2 3">
    <name type="scientific">Corynebacterium macclintockiae</name>
    <dbReference type="NCBI Taxonomy" id="2913501"/>
    <lineage>
        <taxon>Bacteria</taxon>
        <taxon>Bacillati</taxon>
        <taxon>Actinomycetota</taxon>
        <taxon>Actinomycetes</taxon>
        <taxon>Mycobacteriales</taxon>
        <taxon>Corynebacteriaceae</taxon>
        <taxon>Corynebacterium</taxon>
    </lineage>
</organism>